<keyword evidence="6 8" id="KW-0479">Metal-binding</keyword>
<dbReference type="OrthoDB" id="9761717at2"/>
<evidence type="ECO:0000256" key="7">
    <source>
        <dbReference type="ARBA" id="ARBA00023002"/>
    </source>
</evidence>
<protein>
    <submittedName>
        <fullName evidence="10">Periplasmic [NiFeSe] hydrogenase large subunit</fullName>
        <ecNumber evidence="10">1.12.99.6</ecNumber>
    </submittedName>
</protein>
<dbReference type="RefSeq" id="WP_066631018.1">
    <property type="nucleotide sequence ID" value="NZ_FQXL01000014.1"/>
</dbReference>
<comment type="cofactor">
    <cofactor evidence="1 8">
        <name>Ni(2+)</name>
        <dbReference type="ChEBI" id="CHEBI:49786"/>
    </cofactor>
</comment>
<dbReference type="Gene3D" id="1.10.645.10">
    <property type="entry name" value="Cytochrome-c3 Hydrogenase, chain B"/>
    <property type="match status" value="1"/>
</dbReference>
<evidence type="ECO:0000256" key="6">
    <source>
        <dbReference type="ARBA" id="ARBA00022723"/>
    </source>
</evidence>
<dbReference type="STRING" id="1121326.CLMAG_62080"/>
<feature type="binding site" evidence="8">
    <location>
        <position position="64"/>
    </location>
    <ligand>
        <name>Fe cation</name>
        <dbReference type="ChEBI" id="CHEBI:24875"/>
    </ligand>
</feature>
<keyword evidence="8" id="KW-0408">Iron</keyword>
<dbReference type="EC" id="1.12.99.6" evidence="10"/>
<organism evidence="10 11">
    <name type="scientific">Clostridium magnum DSM 2767</name>
    <dbReference type="NCBI Taxonomy" id="1121326"/>
    <lineage>
        <taxon>Bacteria</taxon>
        <taxon>Bacillati</taxon>
        <taxon>Bacillota</taxon>
        <taxon>Clostridia</taxon>
        <taxon>Eubacteriales</taxon>
        <taxon>Clostridiaceae</taxon>
        <taxon>Clostridium</taxon>
    </lineage>
</organism>
<keyword evidence="7 9" id="KW-0560">Oxidoreductase</keyword>
<reference evidence="10 11" key="1">
    <citation type="submission" date="2016-04" db="EMBL/GenBank/DDBJ databases">
        <title>Genome sequence of Clostridium magnum DSM 2767.</title>
        <authorList>
            <person name="Poehlein A."/>
            <person name="Uhlig R."/>
            <person name="Fischer R."/>
            <person name="Bahl H."/>
            <person name="Daniel R."/>
        </authorList>
    </citation>
    <scope>NUCLEOTIDE SEQUENCE [LARGE SCALE GENOMIC DNA]</scope>
    <source>
        <strain evidence="10 11">DSM 2767</strain>
    </source>
</reference>
<comment type="subunit">
    <text evidence="4">Heterodimer of a large and a small subunit.</text>
</comment>
<sequence length="470" mass="52790">MSRTIKVNPLTRISGFMEIEVKLQNNKVVDAKSSGLLFRGFEKMLLGRSPFDAIYFTERICGICSTAHSVTSTLALEDALKVHPNENDKMLRDIIHGWEFIQNHIRHFYLYTLPDFVVTPDIQPVSSAGGYDLRLPEALNKKISEDYLEAIKFSRLAHQGLAVLGGKAPHNHGIFVGGVTESLDASNLINLKYLVSEIKAFINNRMLEDVNIIAEYYKDYFKMGQGYGNLMTYGVFDTYKDKEVSYVKPAVLINGNVKPFDQMKITENIYNSWYKGETVQSNPFGGFTEDDMDKAQAYSFVKAPRYEGNAMEVGPLARMILSGNYPNKISMMDRTIARVLEAKKVIDIIEGLLERASFEPVGQRQYEIPDNSIGSGLMDTTRGSLAHWVSIENKVINHYNIITPSGWNCSPTDSKGVRGVIEQALIGTDIQNPEQPVEIGRIVRSYDPCISCATHIVSDRFKPVEIIICQ</sequence>
<evidence type="ECO:0000313" key="11">
    <source>
        <dbReference type="Proteomes" id="UP000076603"/>
    </source>
</evidence>
<evidence type="ECO:0000256" key="8">
    <source>
        <dbReference type="PIRSR" id="PIRSR601501-1"/>
    </source>
</evidence>
<comment type="subcellular location">
    <subcellularLocation>
        <location evidence="2">Cell envelope</location>
    </subcellularLocation>
</comment>
<keyword evidence="5 8" id="KW-0533">Nickel</keyword>
<dbReference type="InterPro" id="IPR018194">
    <property type="entry name" value="Ni-dep_hyd_lsu_Ni_BS"/>
</dbReference>
<evidence type="ECO:0000256" key="3">
    <source>
        <dbReference type="ARBA" id="ARBA00009292"/>
    </source>
</evidence>
<dbReference type="InterPro" id="IPR001501">
    <property type="entry name" value="Ni-dep_hyd_lsu"/>
</dbReference>
<keyword evidence="8" id="KW-0460">Magnesium</keyword>
<feature type="binding site" evidence="8">
    <location>
        <position position="449"/>
    </location>
    <ligand>
        <name>Ni(2+)</name>
        <dbReference type="ChEBI" id="CHEBI:49786"/>
    </ligand>
</feature>
<feature type="binding site" evidence="8">
    <location>
        <position position="61"/>
    </location>
    <ligand>
        <name>Ni(2+)</name>
        <dbReference type="ChEBI" id="CHEBI:49786"/>
    </ligand>
</feature>
<dbReference type="GO" id="GO:0008901">
    <property type="term" value="F:ferredoxin hydrogenase activity"/>
    <property type="evidence" value="ECO:0007669"/>
    <property type="project" value="InterPro"/>
</dbReference>
<dbReference type="PATRIC" id="fig|1121326.3.peg.6276"/>
<dbReference type="PANTHER" id="PTHR42958">
    <property type="entry name" value="HYDROGENASE-2 LARGE CHAIN"/>
    <property type="match status" value="1"/>
</dbReference>
<dbReference type="PROSITE" id="PS00508">
    <property type="entry name" value="NI_HGENASE_L_2"/>
    <property type="match status" value="1"/>
</dbReference>
<dbReference type="Proteomes" id="UP000076603">
    <property type="component" value="Unassembled WGS sequence"/>
</dbReference>
<name>A0A162QI29_9CLOT</name>
<dbReference type="InterPro" id="IPR050867">
    <property type="entry name" value="NiFe/NiFeSe_hydrgnase_LSU"/>
</dbReference>
<dbReference type="AlphaFoldDB" id="A0A162QI29"/>
<comment type="cofactor">
    <cofactor evidence="8">
        <name>Fe cation</name>
        <dbReference type="ChEBI" id="CHEBI:24875"/>
    </cofactor>
</comment>
<comment type="similarity">
    <text evidence="3 9">Belongs to the [NiFe]/[NiFeSe] hydrogenase large subunit family.</text>
</comment>
<proteinExistence type="inferred from homology"/>
<feature type="binding site" evidence="8">
    <location>
        <position position="42"/>
    </location>
    <ligand>
        <name>Mg(2+)</name>
        <dbReference type="ChEBI" id="CHEBI:18420"/>
    </ligand>
</feature>
<evidence type="ECO:0000256" key="4">
    <source>
        <dbReference type="ARBA" id="ARBA00011771"/>
    </source>
</evidence>
<evidence type="ECO:0000256" key="9">
    <source>
        <dbReference type="RuleBase" id="RU003896"/>
    </source>
</evidence>
<gene>
    <name evidence="10" type="ORF">CLMAG_62080</name>
</gene>
<dbReference type="PANTHER" id="PTHR42958:SF2">
    <property type="entry name" value="UPTAKE HYDROGENASE LARGE SUBUNIT"/>
    <property type="match status" value="1"/>
</dbReference>
<feature type="binding site" evidence="8">
    <location>
        <position position="452"/>
    </location>
    <ligand>
        <name>Fe cation</name>
        <dbReference type="ChEBI" id="CHEBI:24875"/>
    </ligand>
</feature>
<evidence type="ECO:0000313" key="10">
    <source>
        <dbReference type="EMBL" id="KZL88553.1"/>
    </source>
</evidence>
<keyword evidence="11" id="KW-1185">Reference proteome</keyword>
<feature type="binding site" evidence="8">
    <location>
        <position position="455"/>
    </location>
    <ligand>
        <name>Mg(2+)</name>
        <dbReference type="ChEBI" id="CHEBI:18420"/>
    </ligand>
</feature>
<dbReference type="Pfam" id="PF00374">
    <property type="entry name" value="NiFeSe_Hases"/>
    <property type="match status" value="3"/>
</dbReference>
<feature type="binding site" evidence="8">
    <location>
        <position position="401"/>
    </location>
    <ligand>
        <name>Mg(2+)</name>
        <dbReference type="ChEBI" id="CHEBI:18420"/>
    </ligand>
</feature>
<dbReference type="InterPro" id="IPR029014">
    <property type="entry name" value="NiFe-Hase_large"/>
</dbReference>
<dbReference type="SUPFAM" id="SSF56762">
    <property type="entry name" value="HydB/Nqo4-like"/>
    <property type="match status" value="1"/>
</dbReference>
<evidence type="ECO:0000256" key="2">
    <source>
        <dbReference type="ARBA" id="ARBA00004196"/>
    </source>
</evidence>
<comment type="caution">
    <text evidence="10">The sequence shown here is derived from an EMBL/GenBank/DDBJ whole genome shotgun (WGS) entry which is preliminary data.</text>
</comment>
<evidence type="ECO:0000256" key="5">
    <source>
        <dbReference type="ARBA" id="ARBA00022596"/>
    </source>
</evidence>
<accession>A0A162QI29</accession>
<dbReference type="PROSITE" id="PS00507">
    <property type="entry name" value="NI_HGENASE_L_1"/>
    <property type="match status" value="1"/>
</dbReference>
<dbReference type="GO" id="GO:0033748">
    <property type="term" value="F:hydrogenase (acceptor) activity"/>
    <property type="evidence" value="ECO:0007669"/>
    <property type="project" value="UniProtKB-EC"/>
</dbReference>
<feature type="binding site" evidence="8">
    <location>
        <position position="64"/>
    </location>
    <ligand>
        <name>Ni(2+)</name>
        <dbReference type="ChEBI" id="CHEBI:49786"/>
    </ligand>
</feature>
<dbReference type="GO" id="GO:0016151">
    <property type="term" value="F:nickel cation binding"/>
    <property type="evidence" value="ECO:0007669"/>
    <property type="project" value="InterPro"/>
</dbReference>
<dbReference type="EMBL" id="LWAE01000017">
    <property type="protein sequence ID" value="KZL88553.1"/>
    <property type="molecule type" value="Genomic_DNA"/>
</dbReference>
<evidence type="ECO:0000256" key="1">
    <source>
        <dbReference type="ARBA" id="ARBA00001967"/>
    </source>
</evidence>
<dbReference type="GO" id="GO:0030313">
    <property type="term" value="C:cell envelope"/>
    <property type="evidence" value="ECO:0007669"/>
    <property type="project" value="UniProtKB-SubCell"/>
</dbReference>